<feature type="region of interest" description="Disordered" evidence="1">
    <location>
        <begin position="218"/>
        <end position="248"/>
    </location>
</feature>
<feature type="chain" id="PRO_5046981289" evidence="2">
    <location>
        <begin position="27"/>
        <end position="248"/>
    </location>
</feature>
<sequence length="248" mass="26839">MKMTKTTRWLQLVLLAALAGVLSGCATSWTIENDVTSYVRGQGATTPATYRFERLPSQQAQEARQLELEAVAAIAMAKVGLQRDEQSPRYAAQITARVSLQLSPWADPWLVGPGWGWGGWGGYGRPYYGYPRGWYGGWGGWYGAPLPPAQTWYTREVSVVLRELATNQVVYETRAVSDGPYADNPPVFAAMFQAAMQGYPRPLAGVRRVDVMIPLGTPAADAPVQTTPVEPSPSNPAPMAPAAPGSKP</sequence>
<name>A0ABT7N5H4_9BURK</name>
<evidence type="ECO:0000313" key="4">
    <source>
        <dbReference type="EMBL" id="MDM0043204.1"/>
    </source>
</evidence>
<keyword evidence="5" id="KW-1185">Reference proteome</keyword>
<feature type="signal peptide" evidence="2">
    <location>
        <begin position="1"/>
        <end position="26"/>
    </location>
</feature>
<protein>
    <submittedName>
        <fullName evidence="4">DUF4136 domain-containing protein</fullName>
    </submittedName>
</protein>
<proteinExistence type="predicted"/>
<feature type="domain" description="DUF4136" evidence="3">
    <location>
        <begin position="36"/>
        <end position="200"/>
    </location>
</feature>
<evidence type="ECO:0000256" key="2">
    <source>
        <dbReference type="SAM" id="SignalP"/>
    </source>
</evidence>
<evidence type="ECO:0000256" key="1">
    <source>
        <dbReference type="SAM" id="MobiDB-lite"/>
    </source>
</evidence>
<accession>A0ABT7N5H4</accession>
<gene>
    <name evidence="4" type="ORF">QTH91_01795</name>
</gene>
<dbReference type="RefSeq" id="WP_286658325.1">
    <property type="nucleotide sequence ID" value="NZ_JASZYV010000001.1"/>
</dbReference>
<evidence type="ECO:0000313" key="5">
    <source>
        <dbReference type="Proteomes" id="UP001174908"/>
    </source>
</evidence>
<dbReference type="InterPro" id="IPR025411">
    <property type="entry name" value="DUF4136"/>
</dbReference>
<feature type="compositionally biased region" description="Pro residues" evidence="1">
    <location>
        <begin position="230"/>
        <end position="248"/>
    </location>
</feature>
<dbReference type="EMBL" id="JASZYV010000001">
    <property type="protein sequence ID" value="MDM0043204.1"/>
    <property type="molecule type" value="Genomic_DNA"/>
</dbReference>
<evidence type="ECO:0000259" key="3">
    <source>
        <dbReference type="Pfam" id="PF13590"/>
    </source>
</evidence>
<dbReference type="Proteomes" id="UP001174908">
    <property type="component" value="Unassembled WGS sequence"/>
</dbReference>
<keyword evidence="2" id="KW-0732">Signal</keyword>
<organism evidence="4 5">
    <name type="scientific">Variovorax dokdonensis</name>
    <dbReference type="NCBI Taxonomy" id="344883"/>
    <lineage>
        <taxon>Bacteria</taxon>
        <taxon>Pseudomonadati</taxon>
        <taxon>Pseudomonadota</taxon>
        <taxon>Betaproteobacteria</taxon>
        <taxon>Burkholderiales</taxon>
        <taxon>Comamonadaceae</taxon>
        <taxon>Variovorax</taxon>
    </lineage>
</organism>
<comment type="caution">
    <text evidence="4">The sequence shown here is derived from an EMBL/GenBank/DDBJ whole genome shotgun (WGS) entry which is preliminary data.</text>
</comment>
<dbReference type="PROSITE" id="PS51257">
    <property type="entry name" value="PROKAR_LIPOPROTEIN"/>
    <property type="match status" value="1"/>
</dbReference>
<dbReference type="Pfam" id="PF13590">
    <property type="entry name" value="DUF4136"/>
    <property type="match status" value="1"/>
</dbReference>
<reference evidence="4" key="1">
    <citation type="submission" date="2023-06" db="EMBL/GenBank/DDBJ databases">
        <authorList>
            <person name="Jiang Y."/>
            <person name="Liu Q."/>
        </authorList>
    </citation>
    <scope>NUCLEOTIDE SEQUENCE</scope>
    <source>
        <strain evidence="4">CGMCC 1.12089</strain>
    </source>
</reference>